<feature type="non-terminal residue" evidence="1">
    <location>
        <position position="284"/>
    </location>
</feature>
<accession>A0ACA9QES8</accession>
<protein>
    <submittedName>
        <fullName evidence="1">7092_t:CDS:1</fullName>
    </submittedName>
</protein>
<comment type="caution">
    <text evidence="1">The sequence shown here is derived from an EMBL/GenBank/DDBJ whole genome shotgun (WGS) entry which is preliminary data.</text>
</comment>
<feature type="non-terminal residue" evidence="1">
    <location>
        <position position="1"/>
    </location>
</feature>
<keyword evidence="2" id="KW-1185">Reference proteome</keyword>
<organism evidence="1 2">
    <name type="scientific">Cetraspora pellucida</name>
    <dbReference type="NCBI Taxonomy" id="1433469"/>
    <lineage>
        <taxon>Eukaryota</taxon>
        <taxon>Fungi</taxon>
        <taxon>Fungi incertae sedis</taxon>
        <taxon>Mucoromycota</taxon>
        <taxon>Glomeromycotina</taxon>
        <taxon>Glomeromycetes</taxon>
        <taxon>Diversisporales</taxon>
        <taxon>Gigasporaceae</taxon>
        <taxon>Cetraspora</taxon>
    </lineage>
</organism>
<dbReference type="Proteomes" id="UP000789366">
    <property type="component" value="Unassembled WGS sequence"/>
</dbReference>
<proteinExistence type="predicted"/>
<dbReference type="EMBL" id="CAJVPW010041289">
    <property type="protein sequence ID" value="CAG8747951.1"/>
    <property type="molecule type" value="Genomic_DNA"/>
</dbReference>
<sequence length="284" mass="32579">KEIVEFQHASRNKNTDKLMNIWMDLLYKFCQLHEYLDDLKALDDKTISEQLEQFIIEVCKSNGQEYKVSLLYTGFCAIARRISEAFENIRAINLFDKHKFKNLHRTLDGHMKSIIEKGDKNRKQSDPLETDEIKLLLDSSATSINDPKASWLKELENGGMQLELPKEKNHAGGIKDPYAEAGSSFILPDISENMYTPVADIKKSHNTMMHSMCKDAKLDFKGHTIMNHSMRLTGIHSFVESGITLDKQMIFSQHKTIASVSAYQHQSLKHKLDNVSHLIRIEEA</sequence>
<name>A0ACA9QES8_9GLOM</name>
<reference evidence="1" key="1">
    <citation type="submission" date="2021-06" db="EMBL/GenBank/DDBJ databases">
        <authorList>
            <person name="Kallberg Y."/>
            <person name="Tangrot J."/>
            <person name="Rosling A."/>
        </authorList>
    </citation>
    <scope>NUCLEOTIDE SEQUENCE</scope>
    <source>
        <strain evidence="1">28 12/20/2015</strain>
    </source>
</reference>
<gene>
    <name evidence="1" type="ORF">SPELUC_LOCUS14267</name>
</gene>
<evidence type="ECO:0000313" key="2">
    <source>
        <dbReference type="Proteomes" id="UP000789366"/>
    </source>
</evidence>
<evidence type="ECO:0000313" key="1">
    <source>
        <dbReference type="EMBL" id="CAG8747951.1"/>
    </source>
</evidence>